<feature type="compositionally biased region" description="Polar residues" evidence="1">
    <location>
        <begin position="1"/>
        <end position="15"/>
    </location>
</feature>
<dbReference type="AlphaFoldDB" id="A0A9D4LZT5"/>
<organism evidence="2 3">
    <name type="scientific">Dreissena polymorpha</name>
    <name type="common">Zebra mussel</name>
    <name type="synonym">Mytilus polymorpha</name>
    <dbReference type="NCBI Taxonomy" id="45954"/>
    <lineage>
        <taxon>Eukaryota</taxon>
        <taxon>Metazoa</taxon>
        <taxon>Spiralia</taxon>
        <taxon>Lophotrochozoa</taxon>
        <taxon>Mollusca</taxon>
        <taxon>Bivalvia</taxon>
        <taxon>Autobranchia</taxon>
        <taxon>Heteroconchia</taxon>
        <taxon>Euheterodonta</taxon>
        <taxon>Imparidentia</taxon>
        <taxon>Neoheterodontei</taxon>
        <taxon>Myida</taxon>
        <taxon>Dreissenoidea</taxon>
        <taxon>Dreissenidae</taxon>
        <taxon>Dreissena</taxon>
    </lineage>
</organism>
<dbReference type="Proteomes" id="UP000828390">
    <property type="component" value="Unassembled WGS sequence"/>
</dbReference>
<sequence length="162" mass="18148">MAELNDNVNYSSRKTNIFRDPRSQTPSCVRGVDSESTIWSPGGRVCPPRHSASRLRDPPRHDAEEFVDDVESFGGQSMYEVPYAEKLTKGEPPREKTRRDAADRCRGRNRRGVKFSANYRGVPRHGAEGILVVFEFTAAVTNKVNNGRTLIGPYDILPDLLA</sequence>
<evidence type="ECO:0000313" key="3">
    <source>
        <dbReference type="Proteomes" id="UP000828390"/>
    </source>
</evidence>
<reference evidence="2" key="1">
    <citation type="journal article" date="2019" name="bioRxiv">
        <title>The Genome of the Zebra Mussel, Dreissena polymorpha: A Resource for Invasive Species Research.</title>
        <authorList>
            <person name="McCartney M.A."/>
            <person name="Auch B."/>
            <person name="Kono T."/>
            <person name="Mallez S."/>
            <person name="Zhang Y."/>
            <person name="Obille A."/>
            <person name="Becker A."/>
            <person name="Abrahante J.E."/>
            <person name="Garbe J."/>
            <person name="Badalamenti J.P."/>
            <person name="Herman A."/>
            <person name="Mangelson H."/>
            <person name="Liachko I."/>
            <person name="Sullivan S."/>
            <person name="Sone E.D."/>
            <person name="Koren S."/>
            <person name="Silverstein K.A.T."/>
            <person name="Beckman K.B."/>
            <person name="Gohl D.M."/>
        </authorList>
    </citation>
    <scope>NUCLEOTIDE SEQUENCE</scope>
    <source>
        <strain evidence="2">Duluth1</strain>
        <tissue evidence="2">Whole animal</tissue>
    </source>
</reference>
<reference evidence="2" key="2">
    <citation type="submission" date="2020-11" db="EMBL/GenBank/DDBJ databases">
        <authorList>
            <person name="McCartney M.A."/>
            <person name="Auch B."/>
            <person name="Kono T."/>
            <person name="Mallez S."/>
            <person name="Becker A."/>
            <person name="Gohl D.M."/>
            <person name="Silverstein K.A.T."/>
            <person name="Koren S."/>
            <person name="Bechman K.B."/>
            <person name="Herman A."/>
            <person name="Abrahante J.E."/>
            <person name="Garbe J."/>
        </authorList>
    </citation>
    <scope>NUCLEOTIDE SEQUENCE</scope>
    <source>
        <strain evidence="2">Duluth1</strain>
        <tissue evidence="2">Whole animal</tissue>
    </source>
</reference>
<keyword evidence="3" id="KW-1185">Reference proteome</keyword>
<accession>A0A9D4LZT5</accession>
<evidence type="ECO:0000313" key="2">
    <source>
        <dbReference type="EMBL" id="KAH3866703.1"/>
    </source>
</evidence>
<feature type="region of interest" description="Disordered" evidence="1">
    <location>
        <begin position="41"/>
        <end position="60"/>
    </location>
</feature>
<comment type="caution">
    <text evidence="2">The sequence shown here is derived from an EMBL/GenBank/DDBJ whole genome shotgun (WGS) entry which is preliminary data.</text>
</comment>
<gene>
    <name evidence="2" type="ORF">DPMN_029802</name>
</gene>
<feature type="region of interest" description="Disordered" evidence="1">
    <location>
        <begin position="1"/>
        <end position="33"/>
    </location>
</feature>
<name>A0A9D4LZT5_DREPO</name>
<dbReference type="EMBL" id="JAIWYP010000002">
    <property type="protein sequence ID" value="KAH3866703.1"/>
    <property type="molecule type" value="Genomic_DNA"/>
</dbReference>
<proteinExistence type="predicted"/>
<evidence type="ECO:0000256" key="1">
    <source>
        <dbReference type="SAM" id="MobiDB-lite"/>
    </source>
</evidence>
<protein>
    <submittedName>
        <fullName evidence="2">Uncharacterized protein</fullName>
    </submittedName>
</protein>